<evidence type="ECO:0000256" key="4">
    <source>
        <dbReference type="ARBA" id="ARBA00022729"/>
    </source>
</evidence>
<dbReference type="Pfam" id="PF22848">
    <property type="entry name" value="ASD1_dom"/>
    <property type="match status" value="1"/>
</dbReference>
<feature type="signal peptide" evidence="6">
    <location>
        <begin position="1"/>
        <end position="17"/>
    </location>
</feature>
<dbReference type="SUPFAM" id="SSF51011">
    <property type="entry name" value="Glycosyl hydrolase domain"/>
    <property type="match status" value="1"/>
</dbReference>
<dbReference type="Gene3D" id="2.60.120.560">
    <property type="entry name" value="Exo-inulinase, domain 1"/>
    <property type="match status" value="1"/>
</dbReference>
<evidence type="ECO:0000259" key="7">
    <source>
        <dbReference type="SMART" id="SM00813"/>
    </source>
</evidence>
<dbReference type="GO" id="GO:0046373">
    <property type="term" value="P:L-arabinose metabolic process"/>
    <property type="evidence" value="ECO:0007669"/>
    <property type="project" value="InterPro"/>
</dbReference>
<dbReference type="OrthoDB" id="9758333at2"/>
<dbReference type="EC" id="3.2.1.55" evidence="3"/>
<dbReference type="SMART" id="SM00813">
    <property type="entry name" value="Alpha-L-AF_C"/>
    <property type="match status" value="1"/>
</dbReference>
<dbReference type="FunFam" id="3.20.20.80:FF:000090">
    <property type="entry name" value="Alpha-L-arabinofuranosidase A"/>
    <property type="match status" value="1"/>
</dbReference>
<dbReference type="Proteomes" id="UP000215459">
    <property type="component" value="Unassembled WGS sequence"/>
</dbReference>
<evidence type="ECO:0000256" key="6">
    <source>
        <dbReference type="SAM" id="SignalP"/>
    </source>
</evidence>
<dbReference type="PANTHER" id="PTHR31776:SF26">
    <property type="entry name" value="SECRETED ARABINOSIDASE"/>
    <property type="match status" value="1"/>
</dbReference>
<dbReference type="InterPro" id="IPR003305">
    <property type="entry name" value="CenC_carb-bd"/>
</dbReference>
<dbReference type="AlphaFoldDB" id="A0A235B3F8"/>
<dbReference type="InterPro" id="IPR051563">
    <property type="entry name" value="Glycosyl_Hydrolase_51"/>
</dbReference>
<dbReference type="PANTHER" id="PTHR31776">
    <property type="entry name" value="ALPHA-L-ARABINOFURANOSIDASE 1"/>
    <property type="match status" value="1"/>
</dbReference>
<dbReference type="FunFam" id="2.60.120.560:FF:000007">
    <property type="entry name" value="Alpha-N-arabinofuranosidase 1"/>
    <property type="match status" value="1"/>
</dbReference>
<dbReference type="InterPro" id="IPR055235">
    <property type="entry name" value="ASD1_cat"/>
</dbReference>
<accession>A0A235B3F8</accession>
<dbReference type="InterPro" id="IPR017853">
    <property type="entry name" value="GH"/>
</dbReference>
<gene>
    <name evidence="8" type="ORF">CHM34_14450</name>
</gene>
<dbReference type="SUPFAM" id="SSF49899">
    <property type="entry name" value="Concanavalin A-like lectins/glucanases"/>
    <property type="match status" value="1"/>
</dbReference>
<dbReference type="SUPFAM" id="SSF49785">
    <property type="entry name" value="Galactose-binding domain-like"/>
    <property type="match status" value="1"/>
</dbReference>
<dbReference type="Gene3D" id="2.60.40.1180">
    <property type="entry name" value="Golgi alpha-mannosidase II"/>
    <property type="match status" value="1"/>
</dbReference>
<dbReference type="Pfam" id="PF06964">
    <property type="entry name" value="Alpha-L-AF_C"/>
    <property type="match status" value="1"/>
</dbReference>
<dbReference type="SUPFAM" id="SSF51445">
    <property type="entry name" value="(Trans)glycosidases"/>
    <property type="match status" value="1"/>
</dbReference>
<organism evidence="8 9">
    <name type="scientific">Paludifilum halophilum</name>
    <dbReference type="NCBI Taxonomy" id="1642702"/>
    <lineage>
        <taxon>Bacteria</taxon>
        <taxon>Bacillati</taxon>
        <taxon>Bacillota</taxon>
        <taxon>Bacilli</taxon>
        <taxon>Bacillales</taxon>
        <taxon>Thermoactinomycetaceae</taxon>
        <taxon>Paludifilum</taxon>
    </lineage>
</organism>
<name>A0A235B3F8_9BACL</name>
<sequence>MSLVLVPSLFVLSLTFAQSPENASANKKEAIDYSLTVDSNRRGPAIDNTMYGVFFEDINRAADGGLYAELIQNRSFEYDPVDNPAYKPLTAWTETATGGASGTARVMNDDGRLNEKNRRYLQLDLDGSKDKKERFGVTNAGYNSGIAVEAGKKYDFTVWARTDQSSGTPLTVELHDVSDSRDALAAPLQITVRGDRWTKYSGTFTARTTSTTGRLSVTAGGRGTVRLDMVSLFPRDTFKGRTNGMRKDLAQKIAALNPGFLRFPGGCLVNTGSHEAYEAPDWERQRSYQWKDTIGPVEERATNANFWGYNQSYGLGYYEYFQFAEDIGAMPLPVVPALVNGCGENRTTDDPELLQRHIQDTLDLIEFANGPVTSTWGKKRAEMGHPEPFGLSHIAVGNEETLPDEFFKRFTQFREAIEAEYPEITVISNSGPDDSGPVFDRAWELNREADVDMVDEHYYNSPAWFLENNDRYDSYDRQGPKVFLGEYASQDNRFFNALAEAAFMTGLERNADIVKMASYAPLLANVDDVQWRPDMIWFDNSQSWGSTSYEVQKLFMNHVGDEVVPSKASSIPVPTEPITGAIGLSTWATSAAYDDVKVISADGDTLFSDDFSNGARQWTHATEHGSWKIQDGAYVQSDTSAENTMVTAGDPDWQNYDLRVKATKQSGSEGFLIAFGVKDTGNYYWWNLGGWGNTRSAVEKAVDGGKQTMIENETQIETDREYDIRIEVRGRQVTLFLDGRKWGSFTDDQVAEPFRQVVTRDKATGELIVKVVNAQEAPARTRIDLGEVDVAPTARLITLQGDPDAVNTADSQPIKPRRSVINSIDQTFTHTFPAHSVTFMRIKPNTSKKP</sequence>
<dbReference type="InterPro" id="IPR008979">
    <property type="entry name" value="Galactose-bd-like_sf"/>
</dbReference>
<feature type="domain" description="Alpha-L-arabinofuranosidase C-terminal" evidence="7">
    <location>
        <begin position="485"/>
        <end position="836"/>
    </location>
</feature>
<evidence type="ECO:0000256" key="2">
    <source>
        <dbReference type="ARBA" id="ARBA00007186"/>
    </source>
</evidence>
<dbReference type="EMBL" id="NOWF01000009">
    <property type="protein sequence ID" value="OYD06846.1"/>
    <property type="molecule type" value="Genomic_DNA"/>
</dbReference>
<evidence type="ECO:0000256" key="3">
    <source>
        <dbReference type="ARBA" id="ARBA00012670"/>
    </source>
</evidence>
<feature type="chain" id="PRO_5039223647" description="non-reducing end alpha-L-arabinofuranosidase" evidence="6">
    <location>
        <begin position="18"/>
        <end position="850"/>
    </location>
</feature>
<dbReference type="Pfam" id="PF02018">
    <property type="entry name" value="CBM_4_9"/>
    <property type="match status" value="1"/>
</dbReference>
<evidence type="ECO:0000256" key="5">
    <source>
        <dbReference type="ARBA" id="ARBA00022801"/>
    </source>
</evidence>
<keyword evidence="4 6" id="KW-0732">Signal</keyword>
<keyword evidence="9" id="KW-1185">Reference proteome</keyword>
<comment type="caution">
    <text evidence="8">The sequence shown here is derived from an EMBL/GenBank/DDBJ whole genome shotgun (WGS) entry which is preliminary data.</text>
</comment>
<dbReference type="Gene3D" id="3.20.20.80">
    <property type="entry name" value="Glycosidases"/>
    <property type="match status" value="1"/>
</dbReference>
<dbReference type="InterPro" id="IPR010720">
    <property type="entry name" value="Alpha-L-AF_C"/>
</dbReference>
<proteinExistence type="inferred from homology"/>
<evidence type="ECO:0000256" key="1">
    <source>
        <dbReference type="ARBA" id="ARBA00001462"/>
    </source>
</evidence>
<dbReference type="InterPro" id="IPR013780">
    <property type="entry name" value="Glyco_hydro_b"/>
</dbReference>
<evidence type="ECO:0000313" key="8">
    <source>
        <dbReference type="EMBL" id="OYD06846.1"/>
    </source>
</evidence>
<dbReference type="Gene3D" id="2.60.120.260">
    <property type="entry name" value="Galactose-binding domain-like"/>
    <property type="match status" value="1"/>
</dbReference>
<comment type="similarity">
    <text evidence="2">Belongs to the glycosyl hydrolase 51 family.</text>
</comment>
<keyword evidence="5" id="KW-0378">Hydrolase</keyword>
<dbReference type="InterPro" id="IPR013320">
    <property type="entry name" value="ConA-like_dom_sf"/>
</dbReference>
<dbReference type="GO" id="GO:0046556">
    <property type="term" value="F:alpha-L-arabinofuranosidase activity"/>
    <property type="evidence" value="ECO:0007669"/>
    <property type="project" value="UniProtKB-EC"/>
</dbReference>
<reference evidence="8 9" key="1">
    <citation type="submission" date="2017-07" db="EMBL/GenBank/DDBJ databases">
        <title>The genome sequence of Paludifilum halophilum highlights mechanisms for microbial adaptation to high salt environemnts.</title>
        <authorList>
            <person name="Belbahri L."/>
        </authorList>
    </citation>
    <scope>NUCLEOTIDE SEQUENCE [LARGE SCALE GENOMIC DNA]</scope>
    <source>
        <strain evidence="8 9">DSM 102817</strain>
    </source>
</reference>
<comment type="catalytic activity">
    <reaction evidence="1">
        <text>Hydrolysis of terminal non-reducing alpha-L-arabinofuranoside residues in alpha-L-arabinosides.</text>
        <dbReference type="EC" id="3.2.1.55"/>
    </reaction>
</comment>
<evidence type="ECO:0000313" key="9">
    <source>
        <dbReference type="Proteomes" id="UP000215459"/>
    </source>
</evidence>
<protein>
    <recommendedName>
        <fullName evidence="3">non-reducing end alpha-L-arabinofuranosidase</fullName>
        <ecNumber evidence="3">3.2.1.55</ecNumber>
    </recommendedName>
</protein>